<dbReference type="Gene3D" id="3.40.50.10330">
    <property type="entry name" value="Probable inorganic polyphosphate/atp-NAD kinase, domain 1"/>
    <property type="match status" value="1"/>
</dbReference>
<protein>
    <submittedName>
        <fullName evidence="1">Uncharacterized protein</fullName>
    </submittedName>
</protein>
<feature type="non-terminal residue" evidence="1">
    <location>
        <position position="113"/>
    </location>
</feature>
<evidence type="ECO:0000313" key="1">
    <source>
        <dbReference type="EMBL" id="KAG5455894.1"/>
    </source>
</evidence>
<dbReference type="InterPro" id="IPR017438">
    <property type="entry name" value="ATP-NAD_kinase_N"/>
</dbReference>
<reference evidence="1 2" key="1">
    <citation type="journal article" name="Sci. Rep.">
        <title>Genome-scale phylogenetic analyses confirm Olpidium as the closest living zoosporic fungus to the non-flagellated, terrestrial fungi.</title>
        <authorList>
            <person name="Chang Y."/>
            <person name="Rochon D."/>
            <person name="Sekimoto S."/>
            <person name="Wang Y."/>
            <person name="Chovatia M."/>
            <person name="Sandor L."/>
            <person name="Salamov A."/>
            <person name="Grigoriev I.V."/>
            <person name="Stajich J.E."/>
            <person name="Spatafora J.W."/>
        </authorList>
    </citation>
    <scope>NUCLEOTIDE SEQUENCE [LARGE SCALE GENOMIC DNA]</scope>
    <source>
        <strain evidence="1">S191</strain>
    </source>
</reference>
<evidence type="ECO:0000313" key="2">
    <source>
        <dbReference type="Proteomes" id="UP000673691"/>
    </source>
</evidence>
<dbReference type="Proteomes" id="UP000673691">
    <property type="component" value="Unassembled WGS sequence"/>
</dbReference>
<dbReference type="SUPFAM" id="SSF111331">
    <property type="entry name" value="NAD kinase/diacylglycerol kinase-like"/>
    <property type="match status" value="1"/>
</dbReference>
<name>A0A8H7ZM53_9FUNG</name>
<keyword evidence="2" id="KW-1185">Reference proteome</keyword>
<sequence length="113" mass="12852">PCTRNLRICVPSASRTTGWASFDGRFRQELSYGDSIVVSFSPYPITTVCREDPSRDWFRSLERCLNWNDRKRQKPFSASQLAGTEPLLSKTARKAAQEEAQKRALVDALLREG</sequence>
<comment type="caution">
    <text evidence="1">The sequence shown here is derived from an EMBL/GenBank/DDBJ whole genome shotgun (WGS) entry which is preliminary data.</text>
</comment>
<feature type="non-terminal residue" evidence="1">
    <location>
        <position position="1"/>
    </location>
</feature>
<dbReference type="Gene3D" id="2.60.200.30">
    <property type="entry name" value="Probable inorganic polyphosphate/atp-NAD kinase, domain 2"/>
    <property type="match status" value="1"/>
</dbReference>
<gene>
    <name evidence="1" type="ORF">BJ554DRAFT_4524</name>
</gene>
<proteinExistence type="predicted"/>
<dbReference type="OrthoDB" id="24581at2759"/>
<dbReference type="PANTHER" id="PTHR20275">
    <property type="entry name" value="NAD KINASE"/>
    <property type="match status" value="1"/>
</dbReference>
<dbReference type="AlphaFoldDB" id="A0A8H7ZM53"/>
<dbReference type="InterPro" id="IPR017437">
    <property type="entry name" value="ATP-NAD_kinase_PpnK-typ_C"/>
</dbReference>
<dbReference type="EMBL" id="JAEFCI010012623">
    <property type="protein sequence ID" value="KAG5455894.1"/>
    <property type="molecule type" value="Genomic_DNA"/>
</dbReference>
<organism evidence="1 2">
    <name type="scientific">Olpidium bornovanus</name>
    <dbReference type="NCBI Taxonomy" id="278681"/>
    <lineage>
        <taxon>Eukaryota</taxon>
        <taxon>Fungi</taxon>
        <taxon>Fungi incertae sedis</taxon>
        <taxon>Olpidiomycota</taxon>
        <taxon>Olpidiomycotina</taxon>
        <taxon>Olpidiomycetes</taxon>
        <taxon>Olpidiales</taxon>
        <taxon>Olpidiaceae</taxon>
        <taxon>Olpidium</taxon>
    </lineage>
</organism>
<dbReference type="GO" id="GO:0006741">
    <property type="term" value="P:NADP+ biosynthetic process"/>
    <property type="evidence" value="ECO:0007669"/>
    <property type="project" value="TreeGrafter"/>
</dbReference>
<accession>A0A8H7ZM53</accession>
<dbReference type="GO" id="GO:0003951">
    <property type="term" value="F:NAD+ kinase activity"/>
    <property type="evidence" value="ECO:0007669"/>
    <property type="project" value="InterPro"/>
</dbReference>
<dbReference type="InterPro" id="IPR016064">
    <property type="entry name" value="NAD/diacylglycerol_kinase_sf"/>
</dbReference>
<dbReference type="GO" id="GO:0019674">
    <property type="term" value="P:NAD+ metabolic process"/>
    <property type="evidence" value="ECO:0007669"/>
    <property type="project" value="InterPro"/>
</dbReference>
<dbReference type="PANTHER" id="PTHR20275:SF0">
    <property type="entry name" value="NAD KINASE"/>
    <property type="match status" value="1"/>
</dbReference>